<dbReference type="Proteomes" id="UP000827724">
    <property type="component" value="Unassembled WGS sequence"/>
</dbReference>
<organism evidence="3 4">
    <name type="scientific">Trichoderma cornu-damae</name>
    <dbReference type="NCBI Taxonomy" id="654480"/>
    <lineage>
        <taxon>Eukaryota</taxon>
        <taxon>Fungi</taxon>
        <taxon>Dikarya</taxon>
        <taxon>Ascomycota</taxon>
        <taxon>Pezizomycotina</taxon>
        <taxon>Sordariomycetes</taxon>
        <taxon>Hypocreomycetidae</taxon>
        <taxon>Hypocreales</taxon>
        <taxon>Hypocreaceae</taxon>
        <taxon>Trichoderma</taxon>
    </lineage>
</organism>
<dbReference type="EMBL" id="JAIWOZ010000006">
    <property type="protein sequence ID" value="KAH6604192.1"/>
    <property type="molecule type" value="Genomic_DNA"/>
</dbReference>
<name>A0A9P8TTL6_9HYPO</name>
<comment type="caution">
    <text evidence="3">The sequence shown here is derived from an EMBL/GenBank/DDBJ whole genome shotgun (WGS) entry which is preliminary data.</text>
</comment>
<feature type="coiled-coil region" evidence="1">
    <location>
        <begin position="164"/>
        <end position="202"/>
    </location>
</feature>
<keyword evidence="4" id="KW-1185">Reference proteome</keyword>
<dbReference type="OrthoDB" id="47007at2759"/>
<evidence type="ECO:0000313" key="3">
    <source>
        <dbReference type="EMBL" id="KAH6604192.1"/>
    </source>
</evidence>
<feature type="region of interest" description="Disordered" evidence="2">
    <location>
        <begin position="41"/>
        <end position="73"/>
    </location>
</feature>
<accession>A0A9P8TTL6</accession>
<reference evidence="3" key="1">
    <citation type="submission" date="2021-08" db="EMBL/GenBank/DDBJ databases">
        <title>Chromosome-Level Trichoderma cornu-damae using Hi-C Data.</title>
        <authorList>
            <person name="Kim C.S."/>
        </authorList>
    </citation>
    <scope>NUCLEOTIDE SEQUENCE</scope>
    <source>
        <strain evidence="3">KA19-0412C</strain>
    </source>
</reference>
<evidence type="ECO:0000256" key="2">
    <source>
        <dbReference type="SAM" id="MobiDB-lite"/>
    </source>
</evidence>
<evidence type="ECO:0000256" key="1">
    <source>
        <dbReference type="SAM" id="Coils"/>
    </source>
</evidence>
<dbReference type="SUPFAM" id="SSF58113">
    <property type="entry name" value="Apolipoprotein A-I"/>
    <property type="match status" value="1"/>
</dbReference>
<keyword evidence="1" id="KW-0175">Coiled coil</keyword>
<dbReference type="Gene3D" id="3.90.20.10">
    <property type="match status" value="1"/>
</dbReference>
<sequence length="219" mass="24596">MELLVATFSLICAPESRPSKDCRRANLATLYRGEGGEVIQVDKGEPAAADPPPYTSAAADARPVSNGHDDEPSAGRVLALLEGLNSFSKRIEARFDQMENRLDEMERRFDDIGCCVEQIKDELSGALDDGCRPCRYSTEEREDLVGEVRDQMDSCEMDLKAISKDTLEEVEKDANKAMTEMREELDEKMKEFEETIEEYVKSTLREASVRVQGNFVLDI</sequence>
<proteinExistence type="predicted"/>
<dbReference type="AlphaFoldDB" id="A0A9P8TTL6"/>
<protein>
    <submittedName>
        <fullName evidence="3">Uncharacterized protein</fullName>
    </submittedName>
</protein>
<gene>
    <name evidence="3" type="ORF">Trco_007638</name>
</gene>
<evidence type="ECO:0000313" key="4">
    <source>
        <dbReference type="Proteomes" id="UP000827724"/>
    </source>
</evidence>